<evidence type="ECO:0000313" key="2">
    <source>
        <dbReference type="Proteomes" id="UP001465755"/>
    </source>
</evidence>
<dbReference type="Proteomes" id="UP001465755">
    <property type="component" value="Unassembled WGS sequence"/>
</dbReference>
<reference evidence="1 2" key="1">
    <citation type="journal article" date="2024" name="Nat. Commun.">
        <title>Phylogenomics reveals the evolutionary origins of lichenization in chlorophyte algae.</title>
        <authorList>
            <person name="Puginier C."/>
            <person name="Libourel C."/>
            <person name="Otte J."/>
            <person name="Skaloud P."/>
            <person name="Haon M."/>
            <person name="Grisel S."/>
            <person name="Petersen M."/>
            <person name="Berrin J.G."/>
            <person name="Delaux P.M."/>
            <person name="Dal Grande F."/>
            <person name="Keller J."/>
        </authorList>
    </citation>
    <scope>NUCLEOTIDE SEQUENCE [LARGE SCALE GENOMIC DNA]</scope>
    <source>
        <strain evidence="1 2">SAG 2036</strain>
    </source>
</reference>
<accession>A0AAW1P9X5</accession>
<comment type="caution">
    <text evidence="1">The sequence shown here is derived from an EMBL/GenBank/DDBJ whole genome shotgun (WGS) entry which is preliminary data.</text>
</comment>
<protein>
    <submittedName>
        <fullName evidence="1">Uncharacterized protein</fullName>
    </submittedName>
</protein>
<proteinExistence type="predicted"/>
<keyword evidence="2" id="KW-1185">Reference proteome</keyword>
<dbReference type="EMBL" id="JALJOQ010000037">
    <property type="protein sequence ID" value="KAK9806550.1"/>
    <property type="molecule type" value="Genomic_DNA"/>
</dbReference>
<gene>
    <name evidence="1" type="ORF">WJX73_010671</name>
</gene>
<name>A0AAW1P9X5_9CHLO</name>
<evidence type="ECO:0000313" key="1">
    <source>
        <dbReference type="EMBL" id="KAK9806550.1"/>
    </source>
</evidence>
<organism evidence="1 2">
    <name type="scientific">Symbiochloris irregularis</name>
    <dbReference type="NCBI Taxonomy" id="706552"/>
    <lineage>
        <taxon>Eukaryota</taxon>
        <taxon>Viridiplantae</taxon>
        <taxon>Chlorophyta</taxon>
        <taxon>core chlorophytes</taxon>
        <taxon>Trebouxiophyceae</taxon>
        <taxon>Trebouxiales</taxon>
        <taxon>Trebouxiaceae</taxon>
        <taxon>Symbiochloris</taxon>
    </lineage>
</organism>
<sequence>MQCPGMPWHETAAAASSRARQCGCHLAVNIPDVRADRLGLRAQLPAYIALANPHLIAGKCTLVLDPSDEGSCGGSSTHPWVRAQLLPASLWWLQYCRHDLHAHWSKQRPEQDHKNCKRNCCLANIGNRR</sequence>
<dbReference type="AlphaFoldDB" id="A0AAW1P9X5"/>